<accession>A0A8S9PVK4</accession>
<dbReference type="Proteomes" id="UP000712600">
    <property type="component" value="Unassembled WGS sequence"/>
</dbReference>
<gene>
    <name evidence="2" type="ORF">F2Q69_00049278</name>
</gene>
<dbReference type="EMBL" id="QGKX02001347">
    <property type="protein sequence ID" value="KAF3525394.1"/>
    <property type="molecule type" value="Genomic_DNA"/>
</dbReference>
<sequence>MIDINAHDPVASSPRKPYPVRPLLNLPPLTSPSPRDVDIRSRGRLPKPRAVAGSESSRSEKGKTRSVFSDNPKSRLSSFRRLVDLAATPRMSDLSTRAAQRLRKTSSGPDLSEIPIPTAGIRKSESENRLSEYDLADDYGLLFSPHTAVGALYSQLKELHKKNADMEERDKMLYSKGLPFLCRKTDPVSFRSAFWFYSYPPSKYMKQFISQMQGDTDSTSSNTAESICKVEPLTIAELNYLSSLLHLRVVLCCMLHTVSAIAFVRCDNAHAVGTLRYRVETAIADGTAEDAFFCFDGVVTKLHSLRASEAGQMLSDGPVYMI</sequence>
<evidence type="ECO:0000256" key="1">
    <source>
        <dbReference type="SAM" id="MobiDB-lite"/>
    </source>
</evidence>
<feature type="region of interest" description="Disordered" evidence="1">
    <location>
        <begin position="1"/>
        <end position="72"/>
    </location>
</feature>
<proteinExistence type="predicted"/>
<organism evidence="2 3">
    <name type="scientific">Brassica cretica</name>
    <name type="common">Mustard</name>
    <dbReference type="NCBI Taxonomy" id="69181"/>
    <lineage>
        <taxon>Eukaryota</taxon>
        <taxon>Viridiplantae</taxon>
        <taxon>Streptophyta</taxon>
        <taxon>Embryophyta</taxon>
        <taxon>Tracheophyta</taxon>
        <taxon>Spermatophyta</taxon>
        <taxon>Magnoliopsida</taxon>
        <taxon>eudicotyledons</taxon>
        <taxon>Gunneridae</taxon>
        <taxon>Pentapetalae</taxon>
        <taxon>rosids</taxon>
        <taxon>malvids</taxon>
        <taxon>Brassicales</taxon>
        <taxon>Brassicaceae</taxon>
        <taxon>Brassiceae</taxon>
        <taxon>Brassica</taxon>
    </lineage>
</organism>
<reference evidence="2" key="1">
    <citation type="submission" date="2019-12" db="EMBL/GenBank/DDBJ databases">
        <title>Genome sequencing and annotation of Brassica cretica.</title>
        <authorList>
            <person name="Studholme D.J."/>
            <person name="Sarris P."/>
        </authorList>
    </citation>
    <scope>NUCLEOTIDE SEQUENCE</scope>
    <source>
        <strain evidence="2">PFS-109/04</strain>
        <tissue evidence="2">Leaf</tissue>
    </source>
</reference>
<evidence type="ECO:0000313" key="2">
    <source>
        <dbReference type="EMBL" id="KAF3525394.1"/>
    </source>
</evidence>
<comment type="caution">
    <text evidence="2">The sequence shown here is derived from an EMBL/GenBank/DDBJ whole genome shotgun (WGS) entry which is preliminary data.</text>
</comment>
<protein>
    <submittedName>
        <fullName evidence="2">Uncharacterized protein</fullName>
    </submittedName>
</protein>
<name>A0A8S9PVK4_BRACR</name>
<feature type="region of interest" description="Disordered" evidence="1">
    <location>
        <begin position="94"/>
        <end position="116"/>
    </location>
</feature>
<evidence type="ECO:0000313" key="3">
    <source>
        <dbReference type="Proteomes" id="UP000712600"/>
    </source>
</evidence>
<dbReference type="AlphaFoldDB" id="A0A8S9PVK4"/>
<feature type="compositionally biased region" description="Low complexity" evidence="1">
    <location>
        <begin position="22"/>
        <end position="34"/>
    </location>
</feature>